<sequence>MSQFDTSNKHHFLFQTEELEFHILGGLGAYSLDRLKVTLKVNRCEDEFNAIRHNLDLYNHNGVEKFVRRIAEYLEISTGIIRRSLQELIHLLENYRIEVLDKAEEKEAEEYLLEKKERRSAMDFLKAKHLLRNTNRYIGQSGVIGEETNRLLMYLIFTSRKMENPLHCVSFGSSGSGKTHLQSKVAELIPEEERLSLTSLSSNSFYYFKKNELKNKLVLIEDLDGADDVLYPLRELQTKKRISKSVVQKSLGGQGKTTNLVVEGPVSVAGCTTKESLYEDNSNRSFLLYIDESEEQDERIMNYQRKMSAGKVNYQEEIDAQTLLKNVQRLLTSVTVRNPFAEYLTLPKSVFKPRRTNAHYLQFIEAVTFYHQHQRESKFDTQTGEEYIETTLDDIKMANDLIKGTLLRKSDSLNGATRNYLERLKAYLGMKKREMFTNSEIRKNLRIAESSLRRYHNLLVQEGYLKKQETPVGSSFSYVIVDVDEFGDLEKSINKALDVCLESLLIEK</sequence>
<accession>A0ABW5LMJ4</accession>
<comment type="caution">
    <text evidence="1">The sequence shown here is derived from an EMBL/GenBank/DDBJ whole genome shotgun (WGS) entry which is preliminary data.</text>
</comment>
<evidence type="ECO:0008006" key="3">
    <source>
        <dbReference type="Google" id="ProtNLM"/>
    </source>
</evidence>
<keyword evidence="2" id="KW-1185">Reference proteome</keyword>
<evidence type="ECO:0000313" key="2">
    <source>
        <dbReference type="Proteomes" id="UP001597508"/>
    </source>
</evidence>
<name>A0ABW5LMJ4_9FLAO</name>
<protein>
    <recommendedName>
        <fullName evidence="3">DNA primase</fullName>
    </recommendedName>
</protein>
<dbReference type="Proteomes" id="UP001597508">
    <property type="component" value="Unassembled WGS sequence"/>
</dbReference>
<proteinExistence type="predicted"/>
<dbReference type="EMBL" id="JBHULH010000001">
    <property type="protein sequence ID" value="MFD2565885.1"/>
    <property type="molecule type" value="Genomic_DNA"/>
</dbReference>
<organism evidence="1 2">
    <name type="scientific">Pseudotenacibaculum haliotis</name>
    <dbReference type="NCBI Taxonomy" id="1862138"/>
    <lineage>
        <taxon>Bacteria</taxon>
        <taxon>Pseudomonadati</taxon>
        <taxon>Bacteroidota</taxon>
        <taxon>Flavobacteriia</taxon>
        <taxon>Flavobacteriales</taxon>
        <taxon>Flavobacteriaceae</taxon>
        <taxon>Pseudotenacibaculum</taxon>
    </lineage>
</organism>
<reference evidence="2" key="1">
    <citation type="journal article" date="2019" name="Int. J. Syst. Evol. Microbiol.">
        <title>The Global Catalogue of Microorganisms (GCM) 10K type strain sequencing project: providing services to taxonomists for standard genome sequencing and annotation.</title>
        <authorList>
            <consortium name="The Broad Institute Genomics Platform"/>
            <consortium name="The Broad Institute Genome Sequencing Center for Infectious Disease"/>
            <person name="Wu L."/>
            <person name="Ma J."/>
        </authorList>
    </citation>
    <scope>NUCLEOTIDE SEQUENCE [LARGE SCALE GENOMIC DNA]</scope>
    <source>
        <strain evidence="2">KCTC 52127</strain>
    </source>
</reference>
<dbReference type="RefSeq" id="WP_379664610.1">
    <property type="nucleotide sequence ID" value="NZ_JBHULH010000001.1"/>
</dbReference>
<gene>
    <name evidence="1" type="ORF">ACFSRZ_00800</name>
</gene>
<evidence type="ECO:0000313" key="1">
    <source>
        <dbReference type="EMBL" id="MFD2565885.1"/>
    </source>
</evidence>